<dbReference type="Proteomes" id="UP000005307">
    <property type="component" value="Chromosome"/>
</dbReference>
<dbReference type="eggNOG" id="ENOG50332T6">
    <property type="taxonomic scope" value="Bacteria"/>
</dbReference>
<reference evidence="2 3" key="1">
    <citation type="journal article" date="2013" name="PLoS ONE">
        <title>Poles Apart: Arctic and Antarctic Octadecabacter strains Share High Genome Plasticity and a New Type of Xanthorhodopsin.</title>
        <authorList>
            <person name="Vollmers J."/>
            <person name="Voget S."/>
            <person name="Dietrich S."/>
            <person name="Gollnow K."/>
            <person name="Smits M."/>
            <person name="Meyer K."/>
            <person name="Brinkhoff T."/>
            <person name="Simon M."/>
            <person name="Daniel R."/>
        </authorList>
    </citation>
    <scope>NUCLEOTIDE SEQUENCE [LARGE SCALE GENOMIC DNA]</scope>
    <source>
        <strain evidence="2 3">307</strain>
    </source>
</reference>
<dbReference type="GO" id="GO:0003677">
    <property type="term" value="F:DNA binding"/>
    <property type="evidence" value="ECO:0007669"/>
    <property type="project" value="InterPro"/>
</dbReference>
<sequence length="90" mass="10124">MIVFIMVNIIYIVPLSHRRCKMPNQSDWEAKAANILKSQLKLKGVSYAKLAELIGDKEPNVRNKLSRGKFSAAYLFQCLNSLGVSDLRLG</sequence>
<dbReference type="Pfam" id="PF20075">
    <property type="entry name" value="DUF6471"/>
    <property type="match status" value="1"/>
</dbReference>
<evidence type="ECO:0000313" key="2">
    <source>
        <dbReference type="EMBL" id="AGI66307.1"/>
    </source>
</evidence>
<organism evidence="2 3">
    <name type="scientific">Octadecabacter antarcticus 307</name>
    <dbReference type="NCBI Taxonomy" id="391626"/>
    <lineage>
        <taxon>Bacteria</taxon>
        <taxon>Pseudomonadati</taxon>
        <taxon>Pseudomonadota</taxon>
        <taxon>Alphaproteobacteria</taxon>
        <taxon>Rhodobacterales</taxon>
        <taxon>Roseobacteraceae</taxon>
        <taxon>Octadecabacter</taxon>
    </lineage>
</organism>
<name>M9R236_9RHOB</name>
<evidence type="ECO:0000259" key="1">
    <source>
        <dbReference type="Pfam" id="PF20075"/>
    </source>
</evidence>
<proteinExistence type="predicted"/>
<dbReference type="KEGG" id="oat:OAN307_c05780"/>
<dbReference type="SUPFAM" id="SSF47413">
    <property type="entry name" value="lambda repressor-like DNA-binding domains"/>
    <property type="match status" value="1"/>
</dbReference>
<gene>
    <name evidence="2" type="ORF">OAN307_c05780</name>
</gene>
<protein>
    <recommendedName>
        <fullName evidence="1">DUF6471 domain-containing protein</fullName>
    </recommendedName>
</protein>
<evidence type="ECO:0000313" key="3">
    <source>
        <dbReference type="Proteomes" id="UP000005307"/>
    </source>
</evidence>
<dbReference type="InterPro" id="IPR045526">
    <property type="entry name" value="DUF6471"/>
</dbReference>
<keyword evidence="3" id="KW-1185">Reference proteome</keyword>
<dbReference type="InterPro" id="IPR010982">
    <property type="entry name" value="Lambda_DNA-bd_dom_sf"/>
</dbReference>
<feature type="domain" description="DUF6471" evidence="1">
    <location>
        <begin position="28"/>
        <end position="86"/>
    </location>
</feature>
<accession>M9R236</accession>
<dbReference type="AlphaFoldDB" id="M9R236"/>
<dbReference type="EMBL" id="CP003740">
    <property type="protein sequence ID" value="AGI66307.1"/>
    <property type="molecule type" value="Genomic_DNA"/>
</dbReference>
<dbReference type="HOGENOM" id="CLU_169481_2_0_5"/>